<dbReference type="GO" id="GO:0046872">
    <property type="term" value="F:metal ion binding"/>
    <property type="evidence" value="ECO:0007669"/>
    <property type="project" value="InterPro"/>
</dbReference>
<reference evidence="2 3" key="1">
    <citation type="submission" date="2019-11" db="EMBL/GenBank/DDBJ databases">
        <title>Streptomyces typhae sp. nov., a novel endophytic actinomycete isolated from the root of cattail pollen (Typha angustifolia L.).</title>
        <authorList>
            <person name="Peng C."/>
        </authorList>
    </citation>
    <scope>NUCLEOTIDE SEQUENCE [LARGE SCALE GENOMIC DNA]</scope>
    <source>
        <strain evidence="3">p1417</strain>
    </source>
</reference>
<feature type="domain" description="Mycothiol-dependent maleylpyruvate isomerase metal-binding" evidence="1">
    <location>
        <begin position="15"/>
        <end position="112"/>
    </location>
</feature>
<dbReference type="AlphaFoldDB" id="A0A6L6X3N5"/>
<dbReference type="Pfam" id="PF11716">
    <property type="entry name" value="MDMPI_N"/>
    <property type="match status" value="1"/>
</dbReference>
<dbReference type="NCBIfam" id="TIGR03083">
    <property type="entry name" value="maleylpyruvate isomerase family mycothiol-dependent enzyme"/>
    <property type="match status" value="1"/>
</dbReference>
<gene>
    <name evidence="2" type="ORF">GPA10_26525</name>
</gene>
<keyword evidence="2" id="KW-0670">Pyruvate</keyword>
<keyword evidence="3" id="KW-1185">Reference proteome</keyword>
<evidence type="ECO:0000313" key="3">
    <source>
        <dbReference type="Proteomes" id="UP000483802"/>
    </source>
</evidence>
<name>A0A6L6X3N5_9ACTN</name>
<dbReference type="InterPro" id="IPR017517">
    <property type="entry name" value="Maleyloyr_isom"/>
</dbReference>
<protein>
    <submittedName>
        <fullName evidence="2">Maleylpyruvate isomerase family mycothiol-dependent enzyme</fullName>
    </submittedName>
</protein>
<sequence>MGVDVDKEKVLGWVREERLSVAALLERLDDADWEAPSLCRGWTVRDVAAHLTLSTRTTWPTMLKGVIRARGDWERMEAEAAVRRAAAFSPAELIAQIRETAGSPKRAPMASPLDPLVDFLVHGQDIARPLGLTRGMPPEQTAAALGRVVSSPFYGARKRLRGVRLVATDLDWSTGDGPQEAQGPAADLLLLATGRPAGLTGVTGPGAERIAAAL</sequence>
<dbReference type="Proteomes" id="UP000483802">
    <property type="component" value="Unassembled WGS sequence"/>
</dbReference>
<dbReference type="EMBL" id="WPNZ01000015">
    <property type="protein sequence ID" value="MVO88219.1"/>
    <property type="molecule type" value="Genomic_DNA"/>
</dbReference>
<proteinExistence type="predicted"/>
<comment type="caution">
    <text evidence="2">The sequence shown here is derived from an EMBL/GenBank/DDBJ whole genome shotgun (WGS) entry which is preliminary data.</text>
</comment>
<dbReference type="GO" id="GO:0016853">
    <property type="term" value="F:isomerase activity"/>
    <property type="evidence" value="ECO:0007669"/>
    <property type="project" value="UniProtKB-KW"/>
</dbReference>
<dbReference type="RefSeq" id="WP_157167676.1">
    <property type="nucleotide sequence ID" value="NZ_WPNZ01000015.1"/>
</dbReference>
<dbReference type="InterPro" id="IPR024344">
    <property type="entry name" value="MDMPI_metal-binding"/>
</dbReference>
<accession>A0A6L6X3N5</accession>
<dbReference type="InterPro" id="IPR034660">
    <property type="entry name" value="DinB/YfiT-like"/>
</dbReference>
<keyword evidence="2" id="KW-0413">Isomerase</keyword>
<dbReference type="SUPFAM" id="SSF109854">
    <property type="entry name" value="DinB/YfiT-like putative metalloenzymes"/>
    <property type="match status" value="1"/>
</dbReference>
<dbReference type="Gene3D" id="1.20.120.450">
    <property type="entry name" value="dinb family like domain"/>
    <property type="match status" value="1"/>
</dbReference>
<evidence type="ECO:0000259" key="1">
    <source>
        <dbReference type="Pfam" id="PF11716"/>
    </source>
</evidence>
<organism evidence="2 3">
    <name type="scientific">Streptomyces typhae</name>
    <dbReference type="NCBI Taxonomy" id="2681492"/>
    <lineage>
        <taxon>Bacteria</taxon>
        <taxon>Bacillati</taxon>
        <taxon>Actinomycetota</taxon>
        <taxon>Actinomycetes</taxon>
        <taxon>Kitasatosporales</taxon>
        <taxon>Streptomycetaceae</taxon>
        <taxon>Streptomyces</taxon>
    </lineage>
</organism>
<evidence type="ECO:0000313" key="2">
    <source>
        <dbReference type="EMBL" id="MVO88219.1"/>
    </source>
</evidence>